<comment type="caution">
    <text evidence="2">The sequence shown here is derived from an EMBL/GenBank/DDBJ whole genome shotgun (WGS) entry which is preliminary data.</text>
</comment>
<evidence type="ECO:0000313" key="2">
    <source>
        <dbReference type="EMBL" id="KAJ7354496.1"/>
    </source>
</evidence>
<reference evidence="2" key="1">
    <citation type="submission" date="2023-03" db="EMBL/GenBank/DDBJ databases">
        <title>Massive genome expansion in bonnet fungi (Mycena s.s.) driven by repeated elements and novel gene families across ecological guilds.</title>
        <authorList>
            <consortium name="Lawrence Berkeley National Laboratory"/>
            <person name="Harder C.B."/>
            <person name="Miyauchi S."/>
            <person name="Viragh M."/>
            <person name="Kuo A."/>
            <person name="Thoen E."/>
            <person name="Andreopoulos B."/>
            <person name="Lu D."/>
            <person name="Skrede I."/>
            <person name="Drula E."/>
            <person name="Henrissat B."/>
            <person name="Morin E."/>
            <person name="Kohler A."/>
            <person name="Barry K."/>
            <person name="LaButti K."/>
            <person name="Morin E."/>
            <person name="Salamov A."/>
            <person name="Lipzen A."/>
            <person name="Mereny Z."/>
            <person name="Hegedus B."/>
            <person name="Baldrian P."/>
            <person name="Stursova M."/>
            <person name="Weitz H."/>
            <person name="Taylor A."/>
            <person name="Grigoriev I.V."/>
            <person name="Nagy L.G."/>
            <person name="Martin F."/>
            <person name="Kauserud H."/>
        </authorList>
    </citation>
    <scope>NUCLEOTIDE SEQUENCE</scope>
    <source>
        <strain evidence="2">CBHHK002</strain>
    </source>
</reference>
<dbReference type="EMBL" id="JARIHO010000010">
    <property type="protein sequence ID" value="KAJ7354496.1"/>
    <property type="molecule type" value="Genomic_DNA"/>
</dbReference>
<proteinExistence type="predicted"/>
<sequence length="196" mass="23108">MSEAERRDYGLWKEGTMGFGQWYQWARDNVAPTPKGPRVNEHRRQRPAPYQGIPRHFPESDAPESPSPQSLPKLSTSQPTIPPMALFFLIPRFLLNHDTEPPARMTVYPCEKEPQDEVPMFYIADYHEMFLRIGFKTRIEGKCYLDYTETWTHDTWQIGVPVSFANRLIFTRSEDLARSFYRHRYDTLIYPGTFEL</sequence>
<evidence type="ECO:0000256" key="1">
    <source>
        <dbReference type="SAM" id="MobiDB-lite"/>
    </source>
</evidence>
<name>A0AAD7EXI3_9AGAR</name>
<protein>
    <submittedName>
        <fullName evidence="2">Uncharacterized protein</fullName>
    </submittedName>
</protein>
<dbReference type="Proteomes" id="UP001218218">
    <property type="component" value="Unassembled WGS sequence"/>
</dbReference>
<feature type="region of interest" description="Disordered" evidence="1">
    <location>
        <begin position="30"/>
        <end position="77"/>
    </location>
</feature>
<dbReference type="AlphaFoldDB" id="A0AAD7EXI3"/>
<evidence type="ECO:0000313" key="3">
    <source>
        <dbReference type="Proteomes" id="UP001218218"/>
    </source>
</evidence>
<keyword evidence="3" id="KW-1185">Reference proteome</keyword>
<accession>A0AAD7EXI3</accession>
<organism evidence="2 3">
    <name type="scientific">Mycena albidolilacea</name>
    <dbReference type="NCBI Taxonomy" id="1033008"/>
    <lineage>
        <taxon>Eukaryota</taxon>
        <taxon>Fungi</taxon>
        <taxon>Dikarya</taxon>
        <taxon>Basidiomycota</taxon>
        <taxon>Agaricomycotina</taxon>
        <taxon>Agaricomycetes</taxon>
        <taxon>Agaricomycetidae</taxon>
        <taxon>Agaricales</taxon>
        <taxon>Marasmiineae</taxon>
        <taxon>Mycenaceae</taxon>
        <taxon>Mycena</taxon>
    </lineage>
</organism>
<gene>
    <name evidence="2" type="ORF">DFH08DRAFT_804396</name>
</gene>
<feature type="compositionally biased region" description="Polar residues" evidence="1">
    <location>
        <begin position="67"/>
        <end position="77"/>
    </location>
</feature>